<evidence type="ECO:0000256" key="4">
    <source>
        <dbReference type="ARBA" id="ARBA00023242"/>
    </source>
</evidence>
<feature type="region of interest" description="Disordered" evidence="5">
    <location>
        <begin position="898"/>
        <end position="930"/>
    </location>
</feature>
<dbReference type="InterPro" id="IPR022043">
    <property type="entry name" value="CAF1A_DD"/>
</dbReference>
<gene>
    <name evidence="7" type="ORF">AB1Y20_018707</name>
</gene>
<feature type="domain" description="Chromatin assembly factor 1 subunit A dimerization" evidence="6">
    <location>
        <begin position="673"/>
        <end position="717"/>
    </location>
</feature>
<keyword evidence="2" id="KW-0227">DNA damage</keyword>
<feature type="compositionally biased region" description="Polar residues" evidence="5">
    <location>
        <begin position="652"/>
        <end position="661"/>
    </location>
</feature>
<evidence type="ECO:0000256" key="3">
    <source>
        <dbReference type="ARBA" id="ARBA00023204"/>
    </source>
</evidence>
<dbReference type="EMBL" id="JBGBPQ010000005">
    <property type="protein sequence ID" value="KAL1523784.1"/>
    <property type="molecule type" value="Genomic_DNA"/>
</dbReference>
<reference evidence="7 8" key="1">
    <citation type="journal article" date="2024" name="Science">
        <title>Giant polyketide synthase enzymes in the biosynthesis of giant marine polyether toxins.</title>
        <authorList>
            <person name="Fallon T.R."/>
            <person name="Shende V.V."/>
            <person name="Wierzbicki I.H."/>
            <person name="Pendleton A.L."/>
            <person name="Watervoot N.F."/>
            <person name="Auber R.P."/>
            <person name="Gonzalez D.J."/>
            <person name="Wisecaver J.H."/>
            <person name="Moore B.S."/>
        </authorList>
    </citation>
    <scope>NUCLEOTIDE SEQUENCE [LARGE SCALE GENOMIC DNA]</scope>
    <source>
        <strain evidence="7 8">12B1</strain>
    </source>
</reference>
<dbReference type="Proteomes" id="UP001515480">
    <property type="component" value="Unassembled WGS sequence"/>
</dbReference>
<accession>A0AB34JP18</accession>
<comment type="caution">
    <text evidence="7">The sequence shown here is derived from an EMBL/GenBank/DDBJ whole genome shotgun (WGS) entry which is preliminary data.</text>
</comment>
<protein>
    <recommendedName>
        <fullName evidence="6">Chromatin assembly factor 1 subunit A dimerization domain-containing protein</fullName>
    </recommendedName>
</protein>
<dbReference type="Pfam" id="PF12253">
    <property type="entry name" value="CAF1A_dimeriz"/>
    <property type="match status" value="1"/>
</dbReference>
<dbReference type="PANTHER" id="PTHR15272:SF0">
    <property type="entry name" value="CHROMATIN ASSEMBLY FACTOR 1 SUBUNIT A"/>
    <property type="match status" value="1"/>
</dbReference>
<organism evidence="7 8">
    <name type="scientific">Prymnesium parvum</name>
    <name type="common">Toxic golden alga</name>
    <dbReference type="NCBI Taxonomy" id="97485"/>
    <lineage>
        <taxon>Eukaryota</taxon>
        <taxon>Haptista</taxon>
        <taxon>Haptophyta</taxon>
        <taxon>Prymnesiophyceae</taxon>
        <taxon>Prymnesiales</taxon>
        <taxon>Prymnesiaceae</taxon>
        <taxon>Prymnesium</taxon>
    </lineage>
</organism>
<evidence type="ECO:0000259" key="6">
    <source>
        <dbReference type="Pfam" id="PF12253"/>
    </source>
</evidence>
<feature type="region of interest" description="Disordered" evidence="5">
    <location>
        <begin position="167"/>
        <end position="186"/>
    </location>
</feature>
<feature type="compositionally biased region" description="Low complexity" evidence="5">
    <location>
        <begin position="902"/>
        <end position="911"/>
    </location>
</feature>
<feature type="region of interest" description="Disordered" evidence="5">
    <location>
        <begin position="686"/>
        <end position="725"/>
    </location>
</feature>
<evidence type="ECO:0000313" key="7">
    <source>
        <dbReference type="EMBL" id="KAL1523784.1"/>
    </source>
</evidence>
<feature type="compositionally biased region" description="Basic and acidic residues" evidence="5">
    <location>
        <begin position="330"/>
        <end position="383"/>
    </location>
</feature>
<dbReference type="GO" id="GO:0006334">
    <property type="term" value="P:nucleosome assembly"/>
    <property type="evidence" value="ECO:0007669"/>
    <property type="project" value="TreeGrafter"/>
</dbReference>
<evidence type="ECO:0000313" key="8">
    <source>
        <dbReference type="Proteomes" id="UP001515480"/>
    </source>
</evidence>
<feature type="region of interest" description="Disordered" evidence="5">
    <location>
        <begin position="292"/>
        <end position="383"/>
    </location>
</feature>
<dbReference type="GO" id="GO:0033186">
    <property type="term" value="C:CAF-1 complex"/>
    <property type="evidence" value="ECO:0007669"/>
    <property type="project" value="TreeGrafter"/>
</dbReference>
<evidence type="ECO:0000256" key="1">
    <source>
        <dbReference type="ARBA" id="ARBA00004123"/>
    </source>
</evidence>
<feature type="region of interest" description="Disordered" evidence="5">
    <location>
        <begin position="949"/>
        <end position="981"/>
    </location>
</feature>
<comment type="subcellular location">
    <subcellularLocation>
        <location evidence="1">Nucleus</location>
    </subcellularLocation>
</comment>
<feature type="compositionally biased region" description="Polar residues" evidence="5">
    <location>
        <begin position="918"/>
        <end position="930"/>
    </location>
</feature>
<dbReference type="PANTHER" id="PTHR15272">
    <property type="entry name" value="CHROMATIN ASSEMBLY FACTOR 1 SUBUNIT A CAF-1 SUBUNIT A"/>
    <property type="match status" value="1"/>
</dbReference>
<keyword evidence="4" id="KW-0539">Nucleus</keyword>
<dbReference type="GO" id="GO:0006281">
    <property type="term" value="P:DNA repair"/>
    <property type="evidence" value="ECO:0007669"/>
    <property type="project" value="UniProtKB-KW"/>
</dbReference>
<keyword evidence="3" id="KW-0234">DNA repair</keyword>
<proteinExistence type="predicted"/>
<dbReference type="AlphaFoldDB" id="A0AB34JP18"/>
<feature type="region of interest" description="Disordered" evidence="5">
    <location>
        <begin position="641"/>
        <end position="661"/>
    </location>
</feature>
<dbReference type="GO" id="GO:0005634">
    <property type="term" value="C:nucleus"/>
    <property type="evidence" value="ECO:0007669"/>
    <property type="project" value="UniProtKB-SubCell"/>
</dbReference>
<name>A0AB34JP18_PRYPA</name>
<evidence type="ECO:0000256" key="2">
    <source>
        <dbReference type="ARBA" id="ARBA00022763"/>
    </source>
</evidence>
<sequence>MRRIFLRMNGAAGGCMAKVPETFNELFKLADAKLFSKLPEATRACRVFIASGDEISAEEFDCIEHDDVLYFSAGEDWIAPPSKKPDLSNGSGSIASHKDTLPKAACPSEGTRATPLSGPPTSNSRELPPGWAVVECISSTGKVYKRYAGPTGKPKVQSIAEAWRLYQKSQPQNAQSGVGSEGTQTPNLEVSSDFIGQGDACTPAADAAGEAMGELGVDESEEVFEVEAIVGKRAVELASAIDANELPGSTRPPVQEWMTEELQAIVTRAGLSLEGCEDAAVLLQRASDAQAAELQRDNLKRPPPAPHKMAKARDDPTQQKRRKVGSAEAAVEREKREAEKREAAERREAERVEREEVKALERAMEKQRKAAEREAEKKKKEEERLAKLTEKEVERLRKEEERKEKEAERLLKEKARAAKLEQADAAKKRRSIVNFFGSKPTTSSAAAQTVVDLTGAPPLAKKPRVEGDVEIVPCAAGAAACELNTLSSPGKSTGDAGDSEGKKQIYLRGGKRVVPFYVPDYTRLAAMPHERPPSYGKARQYMQKLVDFLSKRAAGDLGAKAPRLPLAMRRQCRREALSRAKKGAPSWQWAPLKTLSFHEDVRPAYQGTFTRPSVALNSAASSDTPSASAFGEVFGFGGNCSAPTQDMDDSPASLSRSTEQFDLSTLGDGSVCRRRPFGRDNSLFDYEVDSEAEWEPEEEGEDLGSEVDGEEKDEEEGMSDDEQDDWLVRDDAEEGQPVNSRSSAPPALTPSLLLGRLLSGMQPSAGLQSYSVQRFEGTLPPSLHPPAGFTGLGRAPSSLGTDDVTVVRTPVGKGLMKPGKPVQTLPPKELPRLAALVHGNTAGLAKIIDTFRDATVDETLKASRAQIEKEIRSMATREMGPAGKVCWLVRAELVEEMGVSTPGPSGSSSAAKMHQEKSALSNSAQLSSGHPTQVLHPAMRAFIKPVAMNADSSEKPPGNGVTNAKEGEDAVKMLFTGETSA</sequence>
<evidence type="ECO:0000256" key="5">
    <source>
        <dbReference type="SAM" id="MobiDB-lite"/>
    </source>
</evidence>
<keyword evidence="8" id="KW-1185">Reference proteome</keyword>
<feature type="region of interest" description="Disordered" evidence="5">
    <location>
        <begin position="81"/>
        <end position="128"/>
    </location>
</feature>